<dbReference type="CDD" id="cd00212">
    <property type="entry name" value="PTS_IIB_glc"/>
    <property type="match status" value="1"/>
</dbReference>
<dbReference type="EMBL" id="WHJC01000229">
    <property type="protein sequence ID" value="MPQ44491.1"/>
    <property type="molecule type" value="Genomic_DNA"/>
</dbReference>
<evidence type="ECO:0000259" key="14">
    <source>
        <dbReference type="PROSITE" id="PS51103"/>
    </source>
</evidence>
<feature type="transmembrane region" description="Helical" evidence="12">
    <location>
        <begin position="149"/>
        <end position="169"/>
    </location>
</feature>
<evidence type="ECO:0000259" key="13">
    <source>
        <dbReference type="PROSITE" id="PS51098"/>
    </source>
</evidence>
<protein>
    <submittedName>
        <fullName evidence="15">PTS sugar transporter</fullName>
    </submittedName>
</protein>
<dbReference type="PROSITE" id="PS01035">
    <property type="entry name" value="PTS_EIIB_TYPE_1_CYS"/>
    <property type="match status" value="1"/>
</dbReference>
<evidence type="ECO:0000256" key="8">
    <source>
        <dbReference type="ARBA" id="ARBA00022777"/>
    </source>
</evidence>
<feature type="active site" description="Phosphocysteine intermediate; for EIIB activity" evidence="11">
    <location>
        <position position="420"/>
    </location>
</feature>
<feature type="transmembrane region" description="Helical" evidence="12">
    <location>
        <begin position="350"/>
        <end position="370"/>
    </location>
</feature>
<name>A0A6I1MUG8_9CLOT</name>
<dbReference type="InterPro" id="IPR010974">
    <property type="entry name" value="PTS_IIBC_nag"/>
</dbReference>
<evidence type="ECO:0000256" key="3">
    <source>
        <dbReference type="ARBA" id="ARBA00022475"/>
    </source>
</evidence>
<dbReference type="PROSITE" id="PS51098">
    <property type="entry name" value="PTS_EIIB_TYPE_1"/>
    <property type="match status" value="1"/>
</dbReference>
<dbReference type="InterPro" id="IPR001996">
    <property type="entry name" value="PTS_IIB_1"/>
</dbReference>
<dbReference type="InterPro" id="IPR013013">
    <property type="entry name" value="PTS_EIIC_1"/>
</dbReference>
<evidence type="ECO:0000256" key="11">
    <source>
        <dbReference type="PROSITE-ProRule" id="PRU00421"/>
    </source>
</evidence>
<evidence type="ECO:0000256" key="5">
    <source>
        <dbReference type="ARBA" id="ARBA00022679"/>
    </source>
</evidence>
<comment type="caution">
    <text evidence="15">The sequence shown here is derived from an EMBL/GenBank/DDBJ whole genome shotgun (WGS) entry which is preliminary data.</text>
</comment>
<dbReference type="GO" id="GO:0015764">
    <property type="term" value="P:N-acetylglucosamine transport"/>
    <property type="evidence" value="ECO:0007669"/>
    <property type="project" value="TreeGrafter"/>
</dbReference>
<evidence type="ECO:0000256" key="9">
    <source>
        <dbReference type="ARBA" id="ARBA00022989"/>
    </source>
</evidence>
<dbReference type="NCBIfam" id="TIGR00826">
    <property type="entry name" value="EIIB_glc"/>
    <property type="match status" value="1"/>
</dbReference>
<evidence type="ECO:0000256" key="12">
    <source>
        <dbReference type="SAM" id="Phobius"/>
    </source>
</evidence>
<dbReference type="Proteomes" id="UP000430345">
    <property type="component" value="Unassembled WGS sequence"/>
</dbReference>
<feature type="transmembrane region" description="Helical" evidence="12">
    <location>
        <begin position="245"/>
        <end position="264"/>
    </location>
</feature>
<reference evidence="15 16" key="1">
    <citation type="submission" date="2019-10" db="EMBL/GenBank/DDBJ databases">
        <title>The Genome Sequence of Clostridium tarantellae Isolated from Fish Brain.</title>
        <authorList>
            <person name="Bano L."/>
            <person name="Kiel M."/>
            <person name="Sales G."/>
            <person name="Doxey A.C."/>
            <person name="Mansfield M.J."/>
            <person name="Schiavone M."/>
            <person name="Rossetto O."/>
            <person name="Pirazzini M."/>
            <person name="Dobrindt U."/>
            <person name="Montecucco C."/>
        </authorList>
    </citation>
    <scope>NUCLEOTIDE SEQUENCE [LARGE SCALE GENOMIC DNA]</scope>
    <source>
        <strain evidence="15 16">DSM 3997</strain>
    </source>
</reference>
<accession>A0A6I1MUG8</accession>
<evidence type="ECO:0000256" key="10">
    <source>
        <dbReference type="ARBA" id="ARBA00023136"/>
    </source>
</evidence>
<evidence type="ECO:0000256" key="7">
    <source>
        <dbReference type="ARBA" id="ARBA00022692"/>
    </source>
</evidence>
<feature type="transmembrane region" description="Helical" evidence="12">
    <location>
        <begin position="113"/>
        <end position="129"/>
    </location>
</feature>
<feature type="domain" description="PTS EIIC type-1" evidence="14">
    <location>
        <begin position="1"/>
        <end position="382"/>
    </location>
</feature>
<feature type="transmembrane region" description="Helical" evidence="12">
    <location>
        <begin position="294"/>
        <end position="313"/>
    </location>
</feature>
<evidence type="ECO:0000256" key="1">
    <source>
        <dbReference type="ARBA" id="ARBA00004651"/>
    </source>
</evidence>
<evidence type="ECO:0000313" key="16">
    <source>
        <dbReference type="Proteomes" id="UP000430345"/>
    </source>
</evidence>
<dbReference type="GO" id="GO:0008982">
    <property type="term" value="F:protein-N(PI)-phosphohistidine-sugar phosphotransferase activity"/>
    <property type="evidence" value="ECO:0007669"/>
    <property type="project" value="InterPro"/>
</dbReference>
<comment type="subcellular location">
    <subcellularLocation>
        <location evidence="1">Cell membrane</location>
        <topology evidence="1">Multi-pass membrane protein</topology>
    </subcellularLocation>
</comment>
<evidence type="ECO:0000313" key="15">
    <source>
        <dbReference type="EMBL" id="MPQ44491.1"/>
    </source>
</evidence>
<dbReference type="GO" id="GO:0019866">
    <property type="term" value="C:organelle inner membrane"/>
    <property type="evidence" value="ECO:0007669"/>
    <property type="project" value="InterPro"/>
</dbReference>
<dbReference type="NCBIfam" id="TIGR01998">
    <property type="entry name" value="PTS-II-BC-nag"/>
    <property type="match status" value="1"/>
</dbReference>
<dbReference type="Pfam" id="PF02378">
    <property type="entry name" value="PTS_EIIC"/>
    <property type="match status" value="1"/>
</dbReference>
<dbReference type="InterPro" id="IPR018113">
    <property type="entry name" value="PTrfase_EIIB_Cys"/>
</dbReference>
<keyword evidence="16" id="KW-1185">Reference proteome</keyword>
<dbReference type="PROSITE" id="PS51103">
    <property type="entry name" value="PTS_EIIC_TYPE_1"/>
    <property type="match status" value="1"/>
</dbReference>
<dbReference type="InterPro" id="IPR036878">
    <property type="entry name" value="Glu_permease_IIB"/>
</dbReference>
<feature type="transmembrane region" description="Helical" evidence="12">
    <location>
        <begin position="49"/>
        <end position="72"/>
    </location>
</feature>
<dbReference type="InterPro" id="IPR050429">
    <property type="entry name" value="PTS_Glucose_EIICBA"/>
</dbReference>
<feature type="domain" description="PTS EIIB type-1" evidence="13">
    <location>
        <begin position="398"/>
        <end position="476"/>
    </location>
</feature>
<keyword evidence="8" id="KW-0418">Kinase</keyword>
<dbReference type="PANTHER" id="PTHR30009:SF4">
    <property type="entry name" value="PTS SYSTEM N-ACETYLGLUCOSAMINE-SPECIFIC EIICBA COMPONENT"/>
    <property type="match status" value="1"/>
</dbReference>
<evidence type="ECO:0000256" key="4">
    <source>
        <dbReference type="ARBA" id="ARBA00022597"/>
    </source>
</evidence>
<sequence>MLGFLQKIGKALMLPIATLPVAALLLRLGQPDVFEAIGLGNFVQYGNVIAKAGGALFDNLPLIFAIGVAIGLSDDGNGAAGLAGAVGYLVLTNSSNALWIARLGEDVAGGLKYDAFGGIIAGIVAGYCYNKFKNAKLPEFLGFFGGRRLVPIMTSLCIILISIIGGFVWPTVQNAINSFGMSIVGLGAIGAGVFGFFNRLLIPMGLHHVLNTYFWFTLGEFNGAAGDINRFFAGDPTAGTYQAGFYPVMMFGLPAVALAIYFAAKKEKKKAVAGMLASLAFTSFLTGITEPIEFLFIFLSPVLLVAHAAITGISMAVTSMLGVLHGFGFSAGFIDYILNYGLPNAKNPILILPIGLAVAAVYFVIFYFVITKFDIPTPGRENDEEEFSSNTSINGDMVALAKEYVQALGGSTNIKSVDNCVTRLRLEVKDNTIIKDAKLRALGAKGVVRVSKTAVQVIVGTNVQFVSDAVKKELNK</sequence>
<feature type="transmembrane region" description="Helical" evidence="12">
    <location>
        <begin position="175"/>
        <end position="197"/>
    </location>
</feature>
<keyword evidence="5" id="KW-0808">Transferase</keyword>
<dbReference type="InterPro" id="IPR003352">
    <property type="entry name" value="PTS_EIIC"/>
</dbReference>
<dbReference type="AlphaFoldDB" id="A0A6I1MUG8"/>
<dbReference type="GO" id="GO:0009401">
    <property type="term" value="P:phosphoenolpyruvate-dependent sugar phosphotransferase system"/>
    <property type="evidence" value="ECO:0007669"/>
    <property type="project" value="UniProtKB-KW"/>
</dbReference>
<keyword evidence="2" id="KW-0813">Transport</keyword>
<keyword evidence="10 12" id="KW-0472">Membrane</keyword>
<organism evidence="15 16">
    <name type="scientific">Clostridium tarantellae</name>
    <dbReference type="NCBI Taxonomy" id="39493"/>
    <lineage>
        <taxon>Bacteria</taxon>
        <taxon>Bacillati</taxon>
        <taxon>Bacillota</taxon>
        <taxon>Clostridia</taxon>
        <taxon>Eubacteriales</taxon>
        <taxon>Clostridiaceae</taxon>
        <taxon>Clostridium</taxon>
    </lineage>
</organism>
<dbReference type="GO" id="GO:0090563">
    <property type="term" value="F:protein-phosphocysteine-sugar phosphotransferase activity"/>
    <property type="evidence" value="ECO:0007669"/>
    <property type="project" value="TreeGrafter"/>
</dbReference>
<keyword evidence="9 12" id="KW-1133">Transmembrane helix</keyword>
<dbReference type="GO" id="GO:0005886">
    <property type="term" value="C:plasma membrane"/>
    <property type="evidence" value="ECO:0007669"/>
    <property type="project" value="UniProtKB-SubCell"/>
</dbReference>
<proteinExistence type="predicted"/>
<feature type="transmembrane region" description="Helical" evidence="12">
    <location>
        <begin position="271"/>
        <end position="288"/>
    </location>
</feature>
<evidence type="ECO:0000256" key="2">
    <source>
        <dbReference type="ARBA" id="ARBA00022448"/>
    </source>
</evidence>
<dbReference type="Pfam" id="PF00367">
    <property type="entry name" value="PTS_EIIB"/>
    <property type="match status" value="1"/>
</dbReference>
<evidence type="ECO:0000256" key="6">
    <source>
        <dbReference type="ARBA" id="ARBA00022683"/>
    </source>
</evidence>
<dbReference type="SUPFAM" id="SSF55604">
    <property type="entry name" value="Glucose permease domain IIB"/>
    <property type="match status" value="1"/>
</dbReference>
<keyword evidence="3" id="KW-1003">Cell membrane</keyword>
<feature type="transmembrane region" description="Helical" evidence="12">
    <location>
        <begin position="79"/>
        <end position="101"/>
    </location>
</feature>
<gene>
    <name evidence="15" type="ORF">GBZ86_12100</name>
</gene>
<dbReference type="GO" id="GO:0016301">
    <property type="term" value="F:kinase activity"/>
    <property type="evidence" value="ECO:0007669"/>
    <property type="project" value="UniProtKB-KW"/>
</dbReference>
<keyword evidence="7 12" id="KW-0812">Transmembrane</keyword>
<keyword evidence="4 15" id="KW-0762">Sugar transport</keyword>
<dbReference type="Gene3D" id="3.30.1360.60">
    <property type="entry name" value="Glucose permease domain IIB"/>
    <property type="match status" value="1"/>
</dbReference>
<dbReference type="PANTHER" id="PTHR30009">
    <property type="entry name" value="CYTOCHROME C-TYPE SYNTHESIS PROTEIN AND PTS TRANSMEMBRANE COMPONENT"/>
    <property type="match status" value="1"/>
</dbReference>
<feature type="transmembrane region" description="Helical" evidence="12">
    <location>
        <begin position="320"/>
        <end position="338"/>
    </location>
</feature>
<dbReference type="FunFam" id="3.30.1360.60:FF:000001">
    <property type="entry name" value="PTS system glucose-specific IIBC component PtsG"/>
    <property type="match status" value="1"/>
</dbReference>
<keyword evidence="6" id="KW-0598">Phosphotransferase system</keyword>
<dbReference type="GO" id="GO:0015572">
    <property type="term" value="F:N-acetylglucosamine transmembrane transporter activity"/>
    <property type="evidence" value="ECO:0007669"/>
    <property type="project" value="InterPro"/>
</dbReference>